<dbReference type="CDD" id="cd00854">
    <property type="entry name" value="NagA"/>
    <property type="match status" value="1"/>
</dbReference>
<comment type="catalytic activity">
    <reaction evidence="7">
        <text>N-acetyl-D-glucosamine 6-phosphate + H2O = D-glucosamine 6-phosphate + acetate</text>
        <dbReference type="Rhea" id="RHEA:22936"/>
        <dbReference type="ChEBI" id="CHEBI:15377"/>
        <dbReference type="ChEBI" id="CHEBI:30089"/>
        <dbReference type="ChEBI" id="CHEBI:57513"/>
        <dbReference type="ChEBI" id="CHEBI:58725"/>
        <dbReference type="EC" id="3.5.1.25"/>
    </reaction>
</comment>
<evidence type="ECO:0000256" key="11">
    <source>
        <dbReference type="PIRSR" id="PIRSR038994-2"/>
    </source>
</evidence>
<dbReference type="SUPFAM" id="SSF51556">
    <property type="entry name" value="Metallo-dependent hydrolases"/>
    <property type="match status" value="1"/>
</dbReference>
<dbReference type="EMBL" id="FQVM01000007">
    <property type="protein sequence ID" value="SHE67200.1"/>
    <property type="molecule type" value="Genomic_DNA"/>
</dbReference>
<dbReference type="GO" id="GO:0046872">
    <property type="term" value="F:metal ion binding"/>
    <property type="evidence" value="ECO:0007669"/>
    <property type="project" value="UniProtKB-KW"/>
</dbReference>
<feature type="binding site" evidence="11">
    <location>
        <begin position="219"/>
        <end position="220"/>
    </location>
    <ligand>
        <name>substrate</name>
    </ligand>
</feature>
<comment type="cofactor">
    <cofactor evidence="12">
        <name>a divalent metal cation</name>
        <dbReference type="ChEBI" id="CHEBI:60240"/>
    </cofactor>
    <text evidence="12">Binds 1 divalent metal cation per subunit.</text>
</comment>
<feature type="domain" description="Amidohydrolase-related" evidence="13">
    <location>
        <begin position="50"/>
        <end position="379"/>
    </location>
</feature>
<dbReference type="InterPro" id="IPR032466">
    <property type="entry name" value="Metal_Hydrolase"/>
</dbReference>
<dbReference type="NCBIfam" id="TIGR00221">
    <property type="entry name" value="nagA"/>
    <property type="match status" value="1"/>
</dbReference>
<protein>
    <recommendedName>
        <fullName evidence="3">N-acetylglucosamine-6-phosphate deacetylase</fullName>
        <ecNumber evidence="2">3.5.1.25</ecNumber>
    </recommendedName>
</protein>
<feature type="binding site" evidence="12">
    <location>
        <position position="129"/>
    </location>
    <ligand>
        <name>Zn(2+)</name>
        <dbReference type="ChEBI" id="CHEBI:29105"/>
    </ligand>
</feature>
<dbReference type="InterPro" id="IPR006680">
    <property type="entry name" value="Amidohydro-rel"/>
</dbReference>
<dbReference type="GO" id="GO:0006046">
    <property type="term" value="P:N-acetylglucosamine catabolic process"/>
    <property type="evidence" value="ECO:0007669"/>
    <property type="project" value="TreeGrafter"/>
</dbReference>
<reference evidence="14 15" key="1">
    <citation type="submission" date="2016-11" db="EMBL/GenBank/DDBJ databases">
        <authorList>
            <person name="Jaros S."/>
            <person name="Januszkiewicz K."/>
            <person name="Wedrychowicz H."/>
        </authorList>
    </citation>
    <scope>NUCLEOTIDE SEQUENCE [LARGE SCALE GENOMIC DNA]</scope>
    <source>
        <strain evidence="14 15">DSM 2631</strain>
    </source>
</reference>
<evidence type="ECO:0000313" key="15">
    <source>
        <dbReference type="Proteomes" id="UP000184035"/>
    </source>
</evidence>
<evidence type="ECO:0000256" key="12">
    <source>
        <dbReference type="PIRSR" id="PIRSR038994-3"/>
    </source>
</evidence>
<evidence type="ECO:0000256" key="1">
    <source>
        <dbReference type="ARBA" id="ARBA00010716"/>
    </source>
</evidence>
<dbReference type="EC" id="3.5.1.25" evidence="2"/>
<feature type="binding site" evidence="11">
    <location>
        <position position="227"/>
    </location>
    <ligand>
        <name>substrate</name>
    </ligand>
</feature>
<organism evidence="14 15">
    <name type="scientific">Clostridium fallax</name>
    <dbReference type="NCBI Taxonomy" id="1533"/>
    <lineage>
        <taxon>Bacteria</taxon>
        <taxon>Bacillati</taxon>
        <taxon>Bacillota</taxon>
        <taxon>Clostridia</taxon>
        <taxon>Eubacteriales</taxon>
        <taxon>Clostridiaceae</taxon>
        <taxon>Clostridium</taxon>
    </lineage>
</organism>
<name>A0A1M4VEE7_9CLOT</name>
<dbReference type="GO" id="GO:0008448">
    <property type="term" value="F:N-acetylglucosamine-6-phosphate deacetylase activity"/>
    <property type="evidence" value="ECO:0007669"/>
    <property type="project" value="UniProtKB-EC"/>
</dbReference>
<evidence type="ECO:0000256" key="6">
    <source>
        <dbReference type="ARBA" id="ARBA00023277"/>
    </source>
</evidence>
<dbReference type="OrthoDB" id="9776488at2"/>
<proteinExistence type="inferred from homology"/>
<evidence type="ECO:0000256" key="3">
    <source>
        <dbReference type="ARBA" id="ARBA00018029"/>
    </source>
</evidence>
<feature type="binding site" evidence="12">
    <location>
        <position position="195"/>
    </location>
    <ligand>
        <name>Zn(2+)</name>
        <dbReference type="ChEBI" id="CHEBI:29105"/>
    </ligand>
</feature>
<evidence type="ECO:0000256" key="8">
    <source>
        <dbReference type="ARBA" id="ARBA00060590"/>
    </source>
</evidence>
<feature type="active site" description="Proton donor/acceptor" evidence="10">
    <location>
        <position position="273"/>
    </location>
</feature>
<evidence type="ECO:0000256" key="10">
    <source>
        <dbReference type="PIRSR" id="PIRSR038994-1"/>
    </source>
</evidence>
<keyword evidence="15" id="KW-1185">Reference proteome</keyword>
<feature type="binding site" evidence="11">
    <location>
        <begin position="306"/>
        <end position="308"/>
    </location>
    <ligand>
        <name>substrate</name>
    </ligand>
</feature>
<evidence type="ECO:0000256" key="7">
    <source>
        <dbReference type="ARBA" id="ARBA00047647"/>
    </source>
</evidence>
<dbReference type="Gene3D" id="2.30.40.10">
    <property type="entry name" value="Urease, subunit C, domain 1"/>
    <property type="match status" value="1"/>
</dbReference>
<dbReference type="PANTHER" id="PTHR11113:SF14">
    <property type="entry name" value="N-ACETYLGLUCOSAMINE-6-PHOSPHATE DEACETYLASE"/>
    <property type="match status" value="1"/>
</dbReference>
<evidence type="ECO:0000259" key="13">
    <source>
        <dbReference type="Pfam" id="PF01979"/>
    </source>
</evidence>
<dbReference type="RefSeq" id="WP_072894490.1">
    <property type="nucleotide sequence ID" value="NZ_FQVM01000007.1"/>
</dbReference>
<evidence type="ECO:0000256" key="5">
    <source>
        <dbReference type="ARBA" id="ARBA00022801"/>
    </source>
</evidence>
<gene>
    <name evidence="14" type="ORF">SAMN05443638_10791</name>
</gene>
<comment type="pathway">
    <text evidence="8">Amino-sugar metabolism; N-acetylneuraminate degradation; D-fructose 6-phosphate from N-acetylneuraminate: step 4/5.</text>
</comment>
<dbReference type="AlphaFoldDB" id="A0A1M4VEE7"/>
<feature type="binding site" evidence="11">
    <location>
        <position position="250"/>
    </location>
    <ligand>
        <name>substrate</name>
    </ligand>
</feature>
<dbReference type="Gene3D" id="3.20.20.140">
    <property type="entry name" value="Metal-dependent hydrolases"/>
    <property type="match status" value="1"/>
</dbReference>
<comment type="similarity">
    <text evidence="1 9">Belongs to the metallo-dependent hydrolases superfamily. NagA family.</text>
</comment>
<evidence type="ECO:0000256" key="4">
    <source>
        <dbReference type="ARBA" id="ARBA00022723"/>
    </source>
</evidence>
<dbReference type="PIRSF" id="PIRSF038994">
    <property type="entry name" value="NagA"/>
    <property type="match status" value="1"/>
</dbReference>
<accession>A0A1M4VEE7</accession>
<dbReference type="SUPFAM" id="SSF51338">
    <property type="entry name" value="Composite domain of metallo-dependent hydrolases"/>
    <property type="match status" value="1"/>
</dbReference>
<evidence type="ECO:0000313" key="14">
    <source>
        <dbReference type="EMBL" id="SHE67200.1"/>
    </source>
</evidence>
<dbReference type="Proteomes" id="UP000184035">
    <property type="component" value="Unassembled WGS sequence"/>
</dbReference>
<dbReference type="InterPro" id="IPR003764">
    <property type="entry name" value="GlcNAc_6-P_deAcase"/>
</dbReference>
<dbReference type="FunFam" id="3.20.20.140:FF:000004">
    <property type="entry name" value="N-acetylglucosamine-6-phosphate deacetylase"/>
    <property type="match status" value="1"/>
</dbReference>
<dbReference type="Pfam" id="PF01979">
    <property type="entry name" value="Amidohydro_1"/>
    <property type="match status" value="1"/>
</dbReference>
<keyword evidence="6 9" id="KW-0119">Carbohydrate metabolism</keyword>
<keyword evidence="5 9" id="KW-0378">Hydrolase</keyword>
<evidence type="ECO:0000256" key="2">
    <source>
        <dbReference type="ARBA" id="ARBA00011899"/>
    </source>
</evidence>
<dbReference type="InterPro" id="IPR011059">
    <property type="entry name" value="Metal-dep_hydrolase_composite"/>
</dbReference>
<dbReference type="PANTHER" id="PTHR11113">
    <property type="entry name" value="N-ACETYLGLUCOSAMINE-6-PHOSPHATE DEACETYLASE"/>
    <property type="match status" value="1"/>
</dbReference>
<feature type="binding site" evidence="12">
    <location>
        <position position="216"/>
    </location>
    <ligand>
        <name>Zn(2+)</name>
        <dbReference type="ChEBI" id="CHEBI:29105"/>
    </ligand>
</feature>
<keyword evidence="4 12" id="KW-0479">Metal-binding</keyword>
<feature type="binding site" evidence="11">
    <location>
        <position position="140"/>
    </location>
    <ligand>
        <name>substrate</name>
    </ligand>
</feature>
<sequence>MLLIKNCNMIFLDKIKKGSILVENGKISKINPSTESLVNDITTIDGDGLYLSPGFIDVHIHGAGGYDTMDGTYESINNIAKTIVKNGTTSFLPTTMTVSIPEILQSVSAIAEAKKNGTDGANVLGAHLEGPFISPDAIGAQNPKYIEKPSIETFKKMVGNNEDAVVSLTLAPEIEGAKELIEYLSNKNILCSIGHTKATYNQAMDGIKWGARHATHLFNAMTPLHHRNPGVVGAVFDSDITTETISDGIHISYPVLRTSYKIKGTDKVLLITDAMMACCMPDGEYSLGGQIVIVKDGAARLKTGSLAGSVLTLNKAIKNIYENTNYPLYEIVKMATYNGAKHCKVDDRKGLIKEGYDADLVVFDEDINIKTVIVNGKIVHQK</sequence>
<dbReference type="STRING" id="1533.SAMN05443638_10791"/>
<evidence type="ECO:0000256" key="9">
    <source>
        <dbReference type="PIRNR" id="PIRNR038994"/>
    </source>
</evidence>